<evidence type="ECO:0000256" key="6">
    <source>
        <dbReference type="ARBA" id="ARBA00023163"/>
    </source>
</evidence>
<name>A0A2U1K634_9BACI</name>
<dbReference type="GO" id="GO:0045892">
    <property type="term" value="P:negative regulation of DNA-templated transcription"/>
    <property type="evidence" value="ECO:0007669"/>
    <property type="project" value="InterPro"/>
</dbReference>
<feature type="region of interest" description="Disordered" evidence="7">
    <location>
        <begin position="1"/>
        <end position="31"/>
    </location>
</feature>
<organism evidence="9 10">
    <name type="scientific">Pueribacillus theae</name>
    <dbReference type="NCBI Taxonomy" id="2171751"/>
    <lineage>
        <taxon>Bacteria</taxon>
        <taxon>Bacillati</taxon>
        <taxon>Bacillota</taxon>
        <taxon>Bacilli</taxon>
        <taxon>Bacillales</taxon>
        <taxon>Bacillaceae</taxon>
        <taxon>Pueribacillus</taxon>
    </lineage>
</organism>
<dbReference type="OrthoDB" id="2991036at2"/>
<reference evidence="9 10" key="1">
    <citation type="submission" date="2018-04" db="EMBL/GenBank/DDBJ databases">
        <title>Camelliibacillus theae gen. nov., sp. nov., isolated from Pu'er tea.</title>
        <authorList>
            <person name="Niu L."/>
        </authorList>
    </citation>
    <scope>NUCLEOTIDE SEQUENCE [LARGE SCALE GENOMIC DNA]</scope>
    <source>
        <strain evidence="9 10">T8</strain>
    </source>
</reference>
<dbReference type="InterPro" id="IPR007412">
    <property type="entry name" value="FlgM"/>
</dbReference>
<evidence type="ECO:0000256" key="2">
    <source>
        <dbReference type="ARBA" id="ARBA00017823"/>
    </source>
</evidence>
<gene>
    <name evidence="9" type="primary">flgM</name>
    <name evidence="9" type="ORF">DCC39_05250</name>
</gene>
<dbReference type="GO" id="GO:0044781">
    <property type="term" value="P:bacterial-type flagellum organization"/>
    <property type="evidence" value="ECO:0007669"/>
    <property type="project" value="UniProtKB-KW"/>
</dbReference>
<comment type="similarity">
    <text evidence="1">Belongs to the FlgM family.</text>
</comment>
<evidence type="ECO:0000256" key="4">
    <source>
        <dbReference type="ARBA" id="ARBA00022795"/>
    </source>
</evidence>
<keyword evidence="3" id="KW-0678">Repressor</keyword>
<evidence type="ECO:0000259" key="8">
    <source>
        <dbReference type="Pfam" id="PF04316"/>
    </source>
</evidence>
<evidence type="ECO:0000313" key="10">
    <source>
        <dbReference type="Proteomes" id="UP000245998"/>
    </source>
</evidence>
<keyword evidence="6" id="KW-0804">Transcription</keyword>
<feature type="domain" description="Anti-sigma-28 factor FlgM C-terminal" evidence="8">
    <location>
        <begin position="31"/>
        <end position="81"/>
    </location>
</feature>
<keyword evidence="9" id="KW-0966">Cell projection</keyword>
<dbReference type="NCBIfam" id="TIGR03824">
    <property type="entry name" value="FlgM_jcvi"/>
    <property type="match status" value="1"/>
</dbReference>
<dbReference type="AlphaFoldDB" id="A0A2U1K634"/>
<evidence type="ECO:0000256" key="5">
    <source>
        <dbReference type="ARBA" id="ARBA00023015"/>
    </source>
</evidence>
<dbReference type="InterPro" id="IPR035890">
    <property type="entry name" value="Anti-sigma-28_factor_FlgM_sf"/>
</dbReference>
<keyword evidence="9" id="KW-0282">Flagellum</keyword>
<dbReference type="InterPro" id="IPR031316">
    <property type="entry name" value="FlgM_C"/>
</dbReference>
<proteinExistence type="inferred from homology"/>
<keyword evidence="9" id="KW-0969">Cilium</keyword>
<sequence length="85" mass="10118">MKINPIHSMKTNPYKKAAENQPEKPQTQHKDKLEISAQAKELLKKSELQSEREKKVNEIKKQYDAGNYEINYKKTAERLLDFWKK</sequence>
<accession>A0A2U1K634</accession>
<evidence type="ECO:0000256" key="7">
    <source>
        <dbReference type="SAM" id="MobiDB-lite"/>
    </source>
</evidence>
<keyword evidence="5" id="KW-0805">Transcription regulation</keyword>
<feature type="compositionally biased region" description="Basic and acidic residues" evidence="7">
    <location>
        <begin position="16"/>
        <end position="31"/>
    </location>
</feature>
<keyword evidence="4" id="KW-1005">Bacterial flagellum biogenesis</keyword>
<evidence type="ECO:0000313" key="9">
    <source>
        <dbReference type="EMBL" id="PWA12629.1"/>
    </source>
</evidence>
<protein>
    <recommendedName>
        <fullName evidence="2">Negative regulator of flagellin synthesis</fullName>
    </recommendedName>
</protein>
<evidence type="ECO:0000256" key="1">
    <source>
        <dbReference type="ARBA" id="ARBA00005322"/>
    </source>
</evidence>
<dbReference type="Proteomes" id="UP000245998">
    <property type="component" value="Unassembled WGS sequence"/>
</dbReference>
<dbReference type="Pfam" id="PF04316">
    <property type="entry name" value="FlgM"/>
    <property type="match status" value="1"/>
</dbReference>
<dbReference type="SUPFAM" id="SSF101498">
    <property type="entry name" value="Anti-sigma factor FlgM"/>
    <property type="match status" value="1"/>
</dbReference>
<comment type="caution">
    <text evidence="9">The sequence shown here is derived from an EMBL/GenBank/DDBJ whole genome shotgun (WGS) entry which is preliminary data.</text>
</comment>
<keyword evidence="10" id="KW-1185">Reference proteome</keyword>
<dbReference type="EMBL" id="QCZG01000007">
    <property type="protein sequence ID" value="PWA12629.1"/>
    <property type="molecule type" value="Genomic_DNA"/>
</dbReference>
<dbReference type="RefSeq" id="WP_116553833.1">
    <property type="nucleotide sequence ID" value="NZ_QCZG01000007.1"/>
</dbReference>
<evidence type="ECO:0000256" key="3">
    <source>
        <dbReference type="ARBA" id="ARBA00022491"/>
    </source>
</evidence>